<dbReference type="Gene3D" id="1.25.40.10">
    <property type="entry name" value="Tetratricopeptide repeat domain"/>
    <property type="match status" value="1"/>
</dbReference>
<gene>
    <name evidence="2" type="ORF">FA09DRAFT_358225</name>
</gene>
<dbReference type="SUPFAM" id="SSF48452">
    <property type="entry name" value="TPR-like"/>
    <property type="match status" value="1"/>
</dbReference>
<dbReference type="EMBL" id="KZ819284">
    <property type="protein sequence ID" value="PWO00871.1"/>
    <property type="molecule type" value="Genomic_DNA"/>
</dbReference>
<feature type="region of interest" description="Disordered" evidence="1">
    <location>
        <begin position="36"/>
        <end position="94"/>
    </location>
</feature>
<sequence length="296" mass="31830">MPADRTSGSSTPRSSRAARLTAAGCSSASVAAAARAVGSSSSASSSSSARASPLAPLPANIGLEPRVSVDRNVRKPSPAQSPAPSEASTAASASRKLSERLELLKKRGNEAFERKSYAEAYLYYTACIHEAPVPDGSFHLNRALLASRCHLWEQALYDARRAFEALVEAAKCSGLSKAEMAHAGSSYFKQWQHRCAKAQLREAEALYALGRDPRPPLQACIKLHPSEQAQTLLAQVDALCAGSSDKPKFGLQVDDYLALPWQLVACYGARGLFPSEEEYEARLEAVKREFREGSSE</sequence>
<accession>A0A316ZGH8</accession>
<dbReference type="Proteomes" id="UP000245946">
    <property type="component" value="Unassembled WGS sequence"/>
</dbReference>
<keyword evidence="3" id="KW-1185">Reference proteome</keyword>
<feature type="region of interest" description="Disordered" evidence="1">
    <location>
        <begin position="1"/>
        <end position="22"/>
    </location>
</feature>
<feature type="compositionally biased region" description="Low complexity" evidence="1">
    <location>
        <begin position="76"/>
        <end position="94"/>
    </location>
</feature>
<evidence type="ECO:0000313" key="2">
    <source>
        <dbReference type="EMBL" id="PWO00871.1"/>
    </source>
</evidence>
<dbReference type="RefSeq" id="XP_025601149.1">
    <property type="nucleotide sequence ID" value="XM_025744930.1"/>
</dbReference>
<dbReference type="InterPro" id="IPR011990">
    <property type="entry name" value="TPR-like_helical_dom_sf"/>
</dbReference>
<organism evidence="2 3">
    <name type="scientific">Tilletiopsis washingtonensis</name>
    <dbReference type="NCBI Taxonomy" id="58919"/>
    <lineage>
        <taxon>Eukaryota</taxon>
        <taxon>Fungi</taxon>
        <taxon>Dikarya</taxon>
        <taxon>Basidiomycota</taxon>
        <taxon>Ustilaginomycotina</taxon>
        <taxon>Exobasidiomycetes</taxon>
        <taxon>Entylomatales</taxon>
        <taxon>Entylomatales incertae sedis</taxon>
        <taxon>Tilletiopsis</taxon>
    </lineage>
</organism>
<evidence type="ECO:0000256" key="1">
    <source>
        <dbReference type="SAM" id="MobiDB-lite"/>
    </source>
</evidence>
<evidence type="ECO:0008006" key="4">
    <source>
        <dbReference type="Google" id="ProtNLM"/>
    </source>
</evidence>
<reference evidence="2 3" key="1">
    <citation type="journal article" date="2018" name="Mol. Biol. Evol.">
        <title>Broad Genomic Sampling Reveals a Smut Pathogenic Ancestry of the Fungal Clade Ustilaginomycotina.</title>
        <authorList>
            <person name="Kijpornyongpan T."/>
            <person name="Mondo S.J."/>
            <person name="Barry K."/>
            <person name="Sandor L."/>
            <person name="Lee J."/>
            <person name="Lipzen A."/>
            <person name="Pangilinan J."/>
            <person name="LaButti K."/>
            <person name="Hainaut M."/>
            <person name="Henrissat B."/>
            <person name="Grigoriev I.V."/>
            <person name="Spatafora J.W."/>
            <person name="Aime M.C."/>
        </authorList>
    </citation>
    <scope>NUCLEOTIDE SEQUENCE [LARGE SCALE GENOMIC DNA]</scope>
    <source>
        <strain evidence="2 3">MCA 4186</strain>
    </source>
</reference>
<protein>
    <recommendedName>
        <fullName evidence="4">TPR-like protein</fullName>
    </recommendedName>
</protein>
<evidence type="ECO:0000313" key="3">
    <source>
        <dbReference type="Proteomes" id="UP000245946"/>
    </source>
</evidence>
<feature type="compositionally biased region" description="Low complexity" evidence="1">
    <location>
        <begin position="36"/>
        <end position="59"/>
    </location>
</feature>
<name>A0A316ZGH8_9BASI</name>
<dbReference type="GeneID" id="37272474"/>
<dbReference type="AlphaFoldDB" id="A0A316ZGH8"/>
<proteinExistence type="predicted"/>